<dbReference type="Gene3D" id="3.20.20.190">
    <property type="entry name" value="Phosphatidylinositol (PI) phosphodiesterase"/>
    <property type="match status" value="1"/>
</dbReference>
<gene>
    <name evidence="2" type="ORF">NRP21_10475</name>
</gene>
<reference evidence="2 3" key="1">
    <citation type="submission" date="2022-06" db="EMBL/GenBank/DDBJ databases">
        <title>Roseomonas CN29.</title>
        <authorList>
            <person name="Cheng Y."/>
            <person name="He X."/>
        </authorList>
    </citation>
    <scope>NUCLEOTIDE SEQUENCE [LARGE SCALE GENOMIC DNA]</scope>
    <source>
        <strain evidence="2 3">CN29</strain>
    </source>
</reference>
<proteinExistence type="predicted"/>
<dbReference type="SUPFAM" id="SSF51695">
    <property type="entry name" value="PLC-like phosphodiesterases"/>
    <property type="match status" value="1"/>
</dbReference>
<feature type="domain" description="GP-PDE" evidence="1">
    <location>
        <begin position="2"/>
        <end position="241"/>
    </location>
</feature>
<sequence>MTEIIAHRGGAILWPENSLLAFRRAIAAGVDAVECDVHLSSDGVPMVMHDPTLERTSNGEGPIAGRTAAELAGLKLVSADGEPPPRLSDLLSLLAEGSAGLQVEIKVGLSGKPDLALLERTLIELDRFGLRPRTEVITFEAEVAAAAVAAGGLKDVAWLFAPPMLRYLGVDGVSAVARRVGAGLVETHESAMDPALLGLLRGAGLRVGVWGANRAPAIGRALELGVDAFATDDPLLAMSMREGMQRG</sequence>
<evidence type="ECO:0000313" key="2">
    <source>
        <dbReference type="EMBL" id="MCR0982475.1"/>
    </source>
</evidence>
<dbReference type="PANTHER" id="PTHR46211:SF1">
    <property type="entry name" value="GLYCEROPHOSPHODIESTER PHOSPHODIESTERASE, CYTOPLASMIC"/>
    <property type="match status" value="1"/>
</dbReference>
<dbReference type="InterPro" id="IPR017946">
    <property type="entry name" value="PLC-like_Pdiesterase_TIM-brl"/>
</dbReference>
<organism evidence="2 3">
    <name type="scientific">Roseomonas populi</name>
    <dbReference type="NCBI Taxonomy" id="3121582"/>
    <lineage>
        <taxon>Bacteria</taxon>
        <taxon>Pseudomonadati</taxon>
        <taxon>Pseudomonadota</taxon>
        <taxon>Alphaproteobacteria</taxon>
        <taxon>Acetobacterales</taxon>
        <taxon>Roseomonadaceae</taxon>
        <taxon>Roseomonas</taxon>
    </lineage>
</organism>
<dbReference type="EMBL" id="JANJOU010000007">
    <property type="protein sequence ID" value="MCR0982475.1"/>
    <property type="molecule type" value="Genomic_DNA"/>
</dbReference>
<protein>
    <submittedName>
        <fullName evidence="2">Glycerophosphodiester phosphodiesterase</fullName>
    </submittedName>
</protein>
<dbReference type="Pfam" id="PF03009">
    <property type="entry name" value="GDPD"/>
    <property type="match status" value="1"/>
</dbReference>
<dbReference type="Proteomes" id="UP001524642">
    <property type="component" value="Unassembled WGS sequence"/>
</dbReference>
<name>A0ABT1X2Z2_9PROT</name>
<keyword evidence="3" id="KW-1185">Reference proteome</keyword>
<evidence type="ECO:0000313" key="3">
    <source>
        <dbReference type="Proteomes" id="UP001524642"/>
    </source>
</evidence>
<evidence type="ECO:0000259" key="1">
    <source>
        <dbReference type="PROSITE" id="PS51704"/>
    </source>
</evidence>
<dbReference type="PANTHER" id="PTHR46211">
    <property type="entry name" value="GLYCEROPHOSPHORYL DIESTER PHOSPHODIESTERASE"/>
    <property type="match status" value="1"/>
</dbReference>
<dbReference type="InterPro" id="IPR030395">
    <property type="entry name" value="GP_PDE_dom"/>
</dbReference>
<comment type="caution">
    <text evidence="2">The sequence shown here is derived from an EMBL/GenBank/DDBJ whole genome shotgun (WGS) entry which is preliminary data.</text>
</comment>
<dbReference type="PROSITE" id="PS51704">
    <property type="entry name" value="GP_PDE"/>
    <property type="match status" value="1"/>
</dbReference>
<accession>A0ABT1X2Z2</accession>
<dbReference type="PROSITE" id="PS50007">
    <property type="entry name" value="PIPLC_X_DOMAIN"/>
    <property type="match status" value="1"/>
</dbReference>
<dbReference type="RefSeq" id="WP_257716143.1">
    <property type="nucleotide sequence ID" value="NZ_JANJOU010000007.1"/>
</dbReference>